<dbReference type="InterPro" id="IPR005475">
    <property type="entry name" value="Transketolase-like_Pyr-bd"/>
</dbReference>
<protein>
    <submittedName>
        <fullName evidence="5">TPP-dependent acetoin dehydrogenase complex, E1 protein subunit beta</fullName>
    </submittedName>
</protein>
<dbReference type="SUPFAM" id="SSF52518">
    <property type="entry name" value="Thiamin diphosphate-binding fold (THDP-binding)"/>
    <property type="match status" value="1"/>
</dbReference>
<proteinExistence type="predicted"/>
<sequence length="331" mass="35373">MSERIITFGEATREAMLEEMRADERVFVYGEDIAKQGGIFGQFAGMKDEFPERVLDTPISETALVGAGVGAAIAGAKPVIDLHFADFIGIAMDEVLNQMAKAHYMFGGQASMSLVLRAPDGLMKHGAAQHSQSLETWFTNIPGIRVVVPSTPANGKQLLKAAIKDPDPVIYFENKGLFPVKGNVPDDLPDIDLGKAEIVKPGTDVTLISYGLMLTKALAAAEAIEREHGVSVEVIDLRSISPLDMPTIYESVKRTGHLVIAHEAIKIGGVGGEIAARVAENHFDYLRGPILRVGAKFSPLPFSPVLEDYVLAGEREITAALKAAAGLGEAA</sequence>
<dbReference type="SMART" id="SM00861">
    <property type="entry name" value="Transket_pyr"/>
    <property type="match status" value="1"/>
</dbReference>
<keyword evidence="3" id="KW-0786">Thiamine pyrophosphate</keyword>
<keyword evidence="6" id="KW-1185">Reference proteome</keyword>
<evidence type="ECO:0000256" key="3">
    <source>
        <dbReference type="ARBA" id="ARBA00023052"/>
    </source>
</evidence>
<dbReference type="Pfam" id="PF02780">
    <property type="entry name" value="Transketolase_C"/>
    <property type="match status" value="1"/>
</dbReference>
<evidence type="ECO:0000256" key="1">
    <source>
        <dbReference type="ARBA" id="ARBA00001964"/>
    </source>
</evidence>
<dbReference type="RefSeq" id="WP_125979376.1">
    <property type="nucleotide sequence ID" value="NZ_QXGL01000001.1"/>
</dbReference>
<dbReference type="Gene3D" id="3.40.50.920">
    <property type="match status" value="1"/>
</dbReference>
<dbReference type="GO" id="GO:0000287">
    <property type="term" value="F:magnesium ion binding"/>
    <property type="evidence" value="ECO:0007669"/>
    <property type="project" value="UniProtKB-ARBA"/>
</dbReference>
<dbReference type="Proteomes" id="UP000287533">
    <property type="component" value="Unassembled WGS sequence"/>
</dbReference>
<dbReference type="FunFam" id="3.40.50.970:FF:000001">
    <property type="entry name" value="Pyruvate dehydrogenase E1 beta subunit"/>
    <property type="match status" value="1"/>
</dbReference>
<accession>A0A430FMS0</accession>
<dbReference type="Gene3D" id="3.40.50.970">
    <property type="match status" value="1"/>
</dbReference>
<dbReference type="GO" id="GO:0016491">
    <property type="term" value="F:oxidoreductase activity"/>
    <property type="evidence" value="ECO:0007669"/>
    <property type="project" value="UniProtKB-KW"/>
</dbReference>
<comment type="caution">
    <text evidence="5">The sequence shown here is derived from an EMBL/GenBank/DDBJ whole genome shotgun (WGS) entry which is preliminary data.</text>
</comment>
<dbReference type="InterPro" id="IPR009014">
    <property type="entry name" value="Transketo_C/PFOR_II"/>
</dbReference>
<evidence type="ECO:0000259" key="4">
    <source>
        <dbReference type="SMART" id="SM00861"/>
    </source>
</evidence>
<evidence type="ECO:0000256" key="2">
    <source>
        <dbReference type="ARBA" id="ARBA00023002"/>
    </source>
</evidence>
<keyword evidence="2" id="KW-0560">Oxidoreductase</keyword>
<dbReference type="Pfam" id="PF02779">
    <property type="entry name" value="Transket_pyr"/>
    <property type="match status" value="1"/>
</dbReference>
<gene>
    <name evidence="5" type="ORF">D2E25_0407</name>
</gene>
<organism evidence="5 6">
    <name type="scientific">Bifidobacterium goeldii</name>
    <dbReference type="NCBI Taxonomy" id="2306975"/>
    <lineage>
        <taxon>Bacteria</taxon>
        <taxon>Bacillati</taxon>
        <taxon>Actinomycetota</taxon>
        <taxon>Actinomycetes</taxon>
        <taxon>Bifidobacteriales</taxon>
        <taxon>Bifidobacteriaceae</taxon>
        <taxon>Bifidobacterium</taxon>
    </lineage>
</organism>
<dbReference type="PANTHER" id="PTHR43257">
    <property type="entry name" value="PYRUVATE DEHYDROGENASE E1 COMPONENT BETA SUBUNIT"/>
    <property type="match status" value="1"/>
</dbReference>
<dbReference type="SUPFAM" id="SSF52922">
    <property type="entry name" value="TK C-terminal domain-like"/>
    <property type="match status" value="1"/>
</dbReference>
<dbReference type="InterPro" id="IPR033248">
    <property type="entry name" value="Transketolase_C"/>
</dbReference>
<feature type="domain" description="Transketolase-like pyrimidine-binding" evidence="4">
    <location>
        <begin position="6"/>
        <end position="180"/>
    </location>
</feature>
<dbReference type="OrthoDB" id="3457658at2"/>
<comment type="cofactor">
    <cofactor evidence="1">
        <name>thiamine diphosphate</name>
        <dbReference type="ChEBI" id="CHEBI:58937"/>
    </cofactor>
</comment>
<evidence type="ECO:0000313" key="6">
    <source>
        <dbReference type="Proteomes" id="UP000287533"/>
    </source>
</evidence>
<dbReference type="FunFam" id="3.40.50.920:FF:000001">
    <property type="entry name" value="Pyruvate dehydrogenase E1 beta subunit"/>
    <property type="match status" value="1"/>
</dbReference>
<dbReference type="EMBL" id="QXGL01000001">
    <property type="protein sequence ID" value="RSX54101.1"/>
    <property type="molecule type" value="Genomic_DNA"/>
</dbReference>
<dbReference type="InterPro" id="IPR029061">
    <property type="entry name" value="THDP-binding"/>
</dbReference>
<dbReference type="PANTHER" id="PTHR43257:SF2">
    <property type="entry name" value="PYRUVATE DEHYDROGENASE E1 COMPONENT SUBUNIT BETA"/>
    <property type="match status" value="1"/>
</dbReference>
<reference evidence="5 6" key="1">
    <citation type="submission" date="2018-09" db="EMBL/GenBank/DDBJ databases">
        <title>Characterization of the phylogenetic diversity of five novel species belonging to the genus Bifidobacterium.</title>
        <authorList>
            <person name="Lugli G.A."/>
            <person name="Duranti S."/>
            <person name="Milani C."/>
        </authorList>
    </citation>
    <scope>NUCLEOTIDE SEQUENCE [LARGE SCALE GENOMIC DNA]</scope>
    <source>
        <strain evidence="5 6">2034B</strain>
    </source>
</reference>
<name>A0A430FMS0_9BIFI</name>
<dbReference type="AlphaFoldDB" id="A0A430FMS0"/>
<evidence type="ECO:0000313" key="5">
    <source>
        <dbReference type="EMBL" id="RSX54101.1"/>
    </source>
</evidence>